<reference evidence="2" key="1">
    <citation type="submission" date="2023-08" db="EMBL/GenBank/DDBJ databases">
        <title>Black Yeasts Isolated from many extreme environments.</title>
        <authorList>
            <person name="Coleine C."/>
            <person name="Stajich J.E."/>
            <person name="Selbmann L."/>
        </authorList>
    </citation>
    <scope>NUCLEOTIDE SEQUENCE</scope>
    <source>
        <strain evidence="2">CCFEE 5810</strain>
    </source>
</reference>
<feature type="region of interest" description="Disordered" evidence="1">
    <location>
        <begin position="39"/>
        <end position="113"/>
    </location>
</feature>
<evidence type="ECO:0000256" key="1">
    <source>
        <dbReference type="SAM" id="MobiDB-lite"/>
    </source>
</evidence>
<evidence type="ECO:0000313" key="2">
    <source>
        <dbReference type="EMBL" id="KAK5705304.1"/>
    </source>
</evidence>
<proteinExistence type="predicted"/>
<feature type="compositionally biased region" description="Basic and acidic residues" evidence="1">
    <location>
        <begin position="98"/>
        <end position="113"/>
    </location>
</feature>
<dbReference type="EMBL" id="JAVRQU010000003">
    <property type="protein sequence ID" value="KAK5705304.1"/>
    <property type="molecule type" value="Genomic_DNA"/>
</dbReference>
<name>A0AAN7WAX6_9PEZI</name>
<dbReference type="Proteomes" id="UP001310594">
    <property type="component" value="Unassembled WGS sequence"/>
</dbReference>
<evidence type="ECO:0000313" key="3">
    <source>
        <dbReference type="Proteomes" id="UP001310594"/>
    </source>
</evidence>
<sequence>MPPKSTSAQSITAELTAIKAYIAQRPDFESLIADAKQQKTNMSGLPTKNEGSELLHHPDSVKDFKSNAQTDALKSAASSDAHNANLGPVVAQNLGEPASKEELKKRSDELNKK</sequence>
<dbReference type="AlphaFoldDB" id="A0AAN7WAX6"/>
<gene>
    <name evidence="2" type="ORF">LTR97_002422</name>
</gene>
<protein>
    <submittedName>
        <fullName evidence="2">Uncharacterized protein</fullName>
    </submittedName>
</protein>
<feature type="compositionally biased region" description="Basic and acidic residues" evidence="1">
    <location>
        <begin position="50"/>
        <end position="65"/>
    </location>
</feature>
<organism evidence="2 3">
    <name type="scientific">Elasticomyces elasticus</name>
    <dbReference type="NCBI Taxonomy" id="574655"/>
    <lineage>
        <taxon>Eukaryota</taxon>
        <taxon>Fungi</taxon>
        <taxon>Dikarya</taxon>
        <taxon>Ascomycota</taxon>
        <taxon>Pezizomycotina</taxon>
        <taxon>Dothideomycetes</taxon>
        <taxon>Dothideomycetidae</taxon>
        <taxon>Mycosphaerellales</taxon>
        <taxon>Teratosphaeriaceae</taxon>
        <taxon>Elasticomyces</taxon>
    </lineage>
</organism>
<feature type="compositionally biased region" description="Polar residues" evidence="1">
    <location>
        <begin position="66"/>
        <end position="82"/>
    </location>
</feature>
<comment type="caution">
    <text evidence="2">The sequence shown here is derived from an EMBL/GenBank/DDBJ whole genome shotgun (WGS) entry which is preliminary data.</text>
</comment>
<accession>A0AAN7WAX6</accession>